<comment type="caution">
    <text evidence="1">The sequence shown here is derived from an EMBL/GenBank/DDBJ whole genome shotgun (WGS) entry which is preliminary data.</text>
</comment>
<dbReference type="Proteomes" id="UP000649573">
    <property type="component" value="Unassembled WGS sequence"/>
</dbReference>
<accession>A0ABQ2VCL8</accession>
<keyword evidence="2" id="KW-1185">Reference proteome</keyword>
<protein>
    <submittedName>
        <fullName evidence="1">Uncharacterized protein</fullName>
    </submittedName>
</protein>
<dbReference type="EMBL" id="BMRE01000066">
    <property type="protein sequence ID" value="GGU78344.1"/>
    <property type="molecule type" value="Genomic_DNA"/>
</dbReference>
<organism evidence="1 2">
    <name type="scientific">Lentzea flava</name>
    <dbReference type="NCBI Taxonomy" id="103732"/>
    <lineage>
        <taxon>Bacteria</taxon>
        <taxon>Bacillati</taxon>
        <taxon>Actinomycetota</taxon>
        <taxon>Actinomycetes</taxon>
        <taxon>Pseudonocardiales</taxon>
        <taxon>Pseudonocardiaceae</taxon>
        <taxon>Lentzea</taxon>
    </lineage>
</organism>
<proteinExistence type="predicted"/>
<name>A0ABQ2VCL8_9PSEU</name>
<evidence type="ECO:0000313" key="2">
    <source>
        <dbReference type="Proteomes" id="UP000649573"/>
    </source>
</evidence>
<gene>
    <name evidence="1" type="ORF">GCM10010178_81720</name>
</gene>
<evidence type="ECO:0000313" key="1">
    <source>
        <dbReference type="EMBL" id="GGU78344.1"/>
    </source>
</evidence>
<sequence length="86" mass="9248">MIPFNAVRSSARSPGFGRRLVVTLSRCLDANRMVAEMSCGVATRTSATAALPPESGVRTVPLTAVHNVVMSMRRSLATRRFTDVSP</sequence>
<reference evidence="2" key="1">
    <citation type="journal article" date="2019" name="Int. J. Syst. Evol. Microbiol.">
        <title>The Global Catalogue of Microorganisms (GCM) 10K type strain sequencing project: providing services to taxonomists for standard genome sequencing and annotation.</title>
        <authorList>
            <consortium name="The Broad Institute Genomics Platform"/>
            <consortium name="The Broad Institute Genome Sequencing Center for Infectious Disease"/>
            <person name="Wu L."/>
            <person name="Ma J."/>
        </authorList>
    </citation>
    <scope>NUCLEOTIDE SEQUENCE [LARGE SCALE GENOMIC DNA]</scope>
    <source>
        <strain evidence="2">JCM 3296</strain>
    </source>
</reference>